<sequence>MTDQSKHMRGDEILLLAEIKAATAMREAFESLEAYIERFPGAPINRDEFIRRVGLRATNQDDAA</sequence>
<name>A0A367V7B0_9PROT</name>
<comment type="caution">
    <text evidence="1">The sequence shown here is derived from an EMBL/GenBank/DDBJ whole genome shotgun (WGS) entry which is preliminary data.</text>
</comment>
<proteinExistence type="predicted"/>
<protein>
    <submittedName>
        <fullName evidence="1">Uncharacterized protein</fullName>
    </submittedName>
</protein>
<evidence type="ECO:0000313" key="2">
    <source>
        <dbReference type="Proteomes" id="UP000253061"/>
    </source>
</evidence>
<accession>A0A367V7B0</accession>
<organism evidence="1 2">
    <name type="scientific">Thalassospira profundimaris</name>
    <dbReference type="NCBI Taxonomy" id="502049"/>
    <lineage>
        <taxon>Bacteria</taxon>
        <taxon>Pseudomonadati</taxon>
        <taxon>Pseudomonadota</taxon>
        <taxon>Alphaproteobacteria</taxon>
        <taxon>Rhodospirillales</taxon>
        <taxon>Thalassospiraceae</taxon>
        <taxon>Thalassospira</taxon>
    </lineage>
</organism>
<dbReference type="RefSeq" id="WP_062954049.1">
    <property type="nucleotide sequence ID" value="NZ_JPWB01000006.1"/>
</dbReference>
<dbReference type="AlphaFoldDB" id="A0A367V7B0"/>
<evidence type="ECO:0000313" key="1">
    <source>
        <dbReference type="EMBL" id="RCK21077.1"/>
    </source>
</evidence>
<dbReference type="EMBL" id="JPWB01000006">
    <property type="protein sequence ID" value="RCK21077.1"/>
    <property type="molecule type" value="Genomic_DNA"/>
</dbReference>
<reference evidence="1 2" key="1">
    <citation type="submission" date="2014-07" db="EMBL/GenBank/DDBJ databases">
        <title>Draft genome sequence of Thalassospira profundimaris R8-17.</title>
        <authorList>
            <person name="Lai Q."/>
            <person name="Shao Z."/>
        </authorList>
    </citation>
    <scope>NUCLEOTIDE SEQUENCE [LARGE SCALE GENOMIC DNA]</scope>
    <source>
        <strain evidence="1 2">R8-17</strain>
    </source>
</reference>
<gene>
    <name evidence="1" type="ORF">TH6_15010</name>
</gene>
<dbReference type="Proteomes" id="UP000253061">
    <property type="component" value="Unassembled WGS sequence"/>
</dbReference>